<evidence type="ECO:0000313" key="3">
    <source>
        <dbReference type="Proteomes" id="UP001153620"/>
    </source>
</evidence>
<dbReference type="AlphaFoldDB" id="A0A9N9S5L9"/>
<dbReference type="OrthoDB" id="10664138at2759"/>
<keyword evidence="1" id="KW-0732">Signal</keyword>
<dbReference type="Proteomes" id="UP001153620">
    <property type="component" value="Chromosome 4"/>
</dbReference>
<reference evidence="2" key="2">
    <citation type="submission" date="2022-10" db="EMBL/GenBank/DDBJ databases">
        <authorList>
            <consortium name="ENA_rothamsted_submissions"/>
            <consortium name="culmorum"/>
            <person name="King R."/>
        </authorList>
    </citation>
    <scope>NUCLEOTIDE SEQUENCE</scope>
</reference>
<name>A0A9N9S5L9_9DIPT</name>
<dbReference type="EMBL" id="OU895880">
    <property type="protein sequence ID" value="CAG9810871.1"/>
    <property type="molecule type" value="Genomic_DNA"/>
</dbReference>
<proteinExistence type="predicted"/>
<protein>
    <submittedName>
        <fullName evidence="2">Uncharacterized protein</fullName>
    </submittedName>
</protein>
<reference evidence="2" key="1">
    <citation type="submission" date="2022-01" db="EMBL/GenBank/DDBJ databases">
        <authorList>
            <person name="King R."/>
        </authorList>
    </citation>
    <scope>NUCLEOTIDE SEQUENCE</scope>
</reference>
<evidence type="ECO:0000256" key="1">
    <source>
        <dbReference type="SAM" id="SignalP"/>
    </source>
</evidence>
<feature type="chain" id="PRO_5040156538" evidence="1">
    <location>
        <begin position="22"/>
        <end position="230"/>
    </location>
</feature>
<gene>
    <name evidence="2" type="ORF">CHIRRI_LOCUS13683</name>
</gene>
<accession>A0A9N9S5L9</accession>
<evidence type="ECO:0000313" key="2">
    <source>
        <dbReference type="EMBL" id="CAG9810871.1"/>
    </source>
</evidence>
<keyword evidence="3" id="KW-1185">Reference proteome</keyword>
<sequence length="230" mass="26263">MFKKVFITVFLLKVLELSASGGNTIREFYDKTINSVSKDEYFIRIEDQDCLKEKLKLNNPASEIDRKLKFSDLEIIFKGAGISCRSDIDQVLLKEFNDDTEAKLNIDEDIDLNCLKNELFKLDPNSKLIEGFDPATVANKQEFCQKNLEEVEEGLAALHELELGIEGNNDFRQCTNVDKNIHKIIHYKTLIILSKTVGEENMKAGRKDIVDFQKSTGKAQFECIMNELGK</sequence>
<organism evidence="2 3">
    <name type="scientific">Chironomus riparius</name>
    <dbReference type="NCBI Taxonomy" id="315576"/>
    <lineage>
        <taxon>Eukaryota</taxon>
        <taxon>Metazoa</taxon>
        <taxon>Ecdysozoa</taxon>
        <taxon>Arthropoda</taxon>
        <taxon>Hexapoda</taxon>
        <taxon>Insecta</taxon>
        <taxon>Pterygota</taxon>
        <taxon>Neoptera</taxon>
        <taxon>Endopterygota</taxon>
        <taxon>Diptera</taxon>
        <taxon>Nematocera</taxon>
        <taxon>Chironomoidea</taxon>
        <taxon>Chironomidae</taxon>
        <taxon>Chironominae</taxon>
        <taxon>Chironomus</taxon>
    </lineage>
</organism>
<feature type="signal peptide" evidence="1">
    <location>
        <begin position="1"/>
        <end position="21"/>
    </location>
</feature>